<dbReference type="Proteomes" id="UP000184609">
    <property type="component" value="Unassembled WGS sequence"/>
</dbReference>
<dbReference type="AlphaFoldDB" id="A0A1M7ZA17"/>
<feature type="coiled-coil region" evidence="4">
    <location>
        <begin position="370"/>
        <end position="397"/>
    </location>
</feature>
<reference evidence="8" key="1">
    <citation type="submission" date="2016-12" db="EMBL/GenBank/DDBJ databases">
        <authorList>
            <person name="Varghese N."/>
            <person name="Submissions S."/>
        </authorList>
    </citation>
    <scope>NUCLEOTIDE SEQUENCE [LARGE SCALE GENOMIC DNA]</scope>
    <source>
        <strain evidence="8">DSM 25035</strain>
    </source>
</reference>
<keyword evidence="8" id="KW-1185">Reference proteome</keyword>
<dbReference type="PRINTS" id="PR00344">
    <property type="entry name" value="BCTRLSENSOR"/>
</dbReference>
<gene>
    <name evidence="7" type="ORF">SAMN04488108_1484</name>
</gene>
<dbReference type="EC" id="2.7.13.3" evidence="2"/>
<keyword evidence="5" id="KW-0472">Membrane</keyword>
<dbReference type="InterPro" id="IPR004358">
    <property type="entry name" value="Sig_transdc_His_kin-like_C"/>
</dbReference>
<keyword evidence="5" id="KW-1133">Transmembrane helix</keyword>
<dbReference type="InterPro" id="IPR005467">
    <property type="entry name" value="His_kinase_dom"/>
</dbReference>
<dbReference type="PROSITE" id="PS50109">
    <property type="entry name" value="HIS_KIN"/>
    <property type="match status" value="1"/>
</dbReference>
<dbReference type="SUPFAM" id="SSF48452">
    <property type="entry name" value="TPR-like"/>
    <property type="match status" value="1"/>
</dbReference>
<keyword evidence="7" id="KW-0418">Kinase</keyword>
<dbReference type="Gene3D" id="1.10.287.130">
    <property type="match status" value="1"/>
</dbReference>
<name>A0A1M7ZA17_9BACT</name>
<evidence type="ECO:0000313" key="7">
    <source>
        <dbReference type="EMBL" id="SHO61652.1"/>
    </source>
</evidence>
<dbReference type="InterPro" id="IPR003594">
    <property type="entry name" value="HATPase_dom"/>
</dbReference>
<dbReference type="InterPro" id="IPR036097">
    <property type="entry name" value="HisK_dim/P_sf"/>
</dbReference>
<keyword evidence="4" id="KW-0175">Coiled coil</keyword>
<comment type="catalytic activity">
    <reaction evidence="1">
        <text>ATP + protein L-histidine = ADP + protein N-phospho-L-histidine.</text>
        <dbReference type="EC" id="2.7.13.3"/>
    </reaction>
</comment>
<dbReference type="STRING" id="1073327.SAMN04488108_1484"/>
<evidence type="ECO:0000256" key="3">
    <source>
        <dbReference type="ARBA" id="ARBA00022553"/>
    </source>
</evidence>
<accession>A0A1M7ZA17</accession>
<dbReference type="InterPro" id="IPR003661">
    <property type="entry name" value="HisK_dim/P_dom"/>
</dbReference>
<dbReference type="GO" id="GO:0000155">
    <property type="term" value="F:phosphorelay sensor kinase activity"/>
    <property type="evidence" value="ECO:0007669"/>
    <property type="project" value="InterPro"/>
</dbReference>
<keyword evidence="3" id="KW-0597">Phosphoprotein</keyword>
<dbReference type="Gene3D" id="3.30.565.10">
    <property type="entry name" value="Histidine kinase-like ATPase, C-terminal domain"/>
    <property type="match status" value="1"/>
</dbReference>
<sequence>MRSLLTFTFLILIQFSTFGQGPGQLDRKIEALQNKFETASSDSVKKATVEELMKQKIEKSLITTNVGDYANAYVEFRQLFEFWGSDEVKDLFSHSESDEKEYQSILSTLIFNYGHLMGVTGNINEQLIQYRRAFRIARKERDFQNMVFAISGMAMIHLSNGEIDSAKNKMERFSSIPAEFYTDKNSSDILFLEGMIKIRTEDAEGAKESFEKGLQVAKKESYIVGLTTNSIGLSKAYTALDAKDSSLYYGLQTLRYLRRIREIQLFRMDISTAYENLFEHFSHFNQPDSAYKYLELAFYEKRKFTEQNIKNLAAFQEVLLEREKKLSTIETEKLELQNQYRTNFLLTILAVLMLLGGILIYSYRQKNKDNKLLAMQKEEIQSTLEQLKSTQAQLIQSEKMASLGELTAGIAHEIQNPLNFVNNFSELSSELIDEMNEEIESGDMEEVKAISQDLKENLKKINNHGKRAGSIIRGMLEHSRKSDGHKELTDINKLVDESLRLSFHGLRAKDKDFNAGYKLNLDPDLPQLNVISQDLSRVLLNLINNAFYATTQKSKNENGDYQPEVIVTTKKVTSGVQISVKDNGSGIPDSIKEKIFQPFFTTKPTGEGTGLGLSLSYDIITKGHGGEIKVLSQEGQWTEFLILIPDTSKA</sequence>
<dbReference type="SUPFAM" id="SSF47384">
    <property type="entry name" value="Homodimeric domain of signal transducing histidine kinase"/>
    <property type="match status" value="1"/>
</dbReference>
<evidence type="ECO:0000256" key="5">
    <source>
        <dbReference type="SAM" id="Phobius"/>
    </source>
</evidence>
<dbReference type="CDD" id="cd00082">
    <property type="entry name" value="HisKA"/>
    <property type="match status" value="1"/>
</dbReference>
<evidence type="ECO:0000256" key="1">
    <source>
        <dbReference type="ARBA" id="ARBA00000085"/>
    </source>
</evidence>
<dbReference type="PANTHER" id="PTHR43065">
    <property type="entry name" value="SENSOR HISTIDINE KINASE"/>
    <property type="match status" value="1"/>
</dbReference>
<dbReference type="RefSeq" id="WP_073571146.1">
    <property type="nucleotide sequence ID" value="NZ_FRXN01000002.1"/>
</dbReference>
<dbReference type="Pfam" id="PF00512">
    <property type="entry name" value="HisKA"/>
    <property type="match status" value="1"/>
</dbReference>
<evidence type="ECO:0000256" key="2">
    <source>
        <dbReference type="ARBA" id="ARBA00012438"/>
    </source>
</evidence>
<dbReference type="SMART" id="SM00388">
    <property type="entry name" value="HisKA"/>
    <property type="match status" value="1"/>
</dbReference>
<feature type="domain" description="Histidine kinase" evidence="6">
    <location>
        <begin position="409"/>
        <end position="648"/>
    </location>
</feature>
<feature type="transmembrane region" description="Helical" evidence="5">
    <location>
        <begin position="344"/>
        <end position="363"/>
    </location>
</feature>
<evidence type="ECO:0000313" key="8">
    <source>
        <dbReference type="Proteomes" id="UP000184609"/>
    </source>
</evidence>
<keyword evidence="5" id="KW-0812">Transmembrane</keyword>
<dbReference type="SUPFAM" id="SSF55874">
    <property type="entry name" value="ATPase domain of HSP90 chaperone/DNA topoisomerase II/histidine kinase"/>
    <property type="match status" value="1"/>
</dbReference>
<dbReference type="Pfam" id="PF02518">
    <property type="entry name" value="HATPase_c"/>
    <property type="match status" value="1"/>
</dbReference>
<protein>
    <recommendedName>
        <fullName evidence="2">histidine kinase</fullName>
        <ecNumber evidence="2">2.7.13.3</ecNumber>
    </recommendedName>
</protein>
<dbReference type="SMART" id="SM00387">
    <property type="entry name" value="HATPase_c"/>
    <property type="match status" value="1"/>
</dbReference>
<dbReference type="Gene3D" id="1.25.40.10">
    <property type="entry name" value="Tetratricopeptide repeat domain"/>
    <property type="match status" value="1"/>
</dbReference>
<dbReference type="InterPro" id="IPR011990">
    <property type="entry name" value="TPR-like_helical_dom_sf"/>
</dbReference>
<organism evidence="7 8">
    <name type="scientific">Algoriphagus zhangzhouensis</name>
    <dbReference type="NCBI Taxonomy" id="1073327"/>
    <lineage>
        <taxon>Bacteria</taxon>
        <taxon>Pseudomonadati</taxon>
        <taxon>Bacteroidota</taxon>
        <taxon>Cytophagia</taxon>
        <taxon>Cytophagales</taxon>
        <taxon>Cyclobacteriaceae</taxon>
        <taxon>Algoriphagus</taxon>
    </lineage>
</organism>
<dbReference type="InterPro" id="IPR036890">
    <property type="entry name" value="HATPase_C_sf"/>
</dbReference>
<evidence type="ECO:0000256" key="4">
    <source>
        <dbReference type="SAM" id="Coils"/>
    </source>
</evidence>
<dbReference type="EMBL" id="FRXN01000002">
    <property type="protein sequence ID" value="SHO61652.1"/>
    <property type="molecule type" value="Genomic_DNA"/>
</dbReference>
<dbReference type="PANTHER" id="PTHR43065:SF42">
    <property type="entry name" value="TWO-COMPONENT SENSOR PPRA"/>
    <property type="match status" value="1"/>
</dbReference>
<keyword evidence="7" id="KW-0808">Transferase</keyword>
<evidence type="ECO:0000259" key="6">
    <source>
        <dbReference type="PROSITE" id="PS50109"/>
    </source>
</evidence>
<proteinExistence type="predicted"/>